<sequence>MITEKDGCMINVPIFHIDGTGVTYFIFALGGSISPLERFDTAVFWSQVPDTDKITTFLLGSMAGFLLKQASAPEEKRHPLRTVFIMPFSGLVETFSSAAMCIRSST</sequence>
<dbReference type="SUPFAM" id="SSF56801">
    <property type="entry name" value="Acetyl-CoA synthetase-like"/>
    <property type="match status" value="1"/>
</dbReference>
<comment type="caution">
    <text evidence="1">The sequence shown here is derived from an EMBL/GenBank/DDBJ whole genome shotgun (WGS) entry which is preliminary data.</text>
</comment>
<dbReference type="AlphaFoldDB" id="A0A853FJ09"/>
<protein>
    <submittedName>
        <fullName evidence="1">Uncharacterized protein</fullName>
    </submittedName>
</protein>
<evidence type="ECO:0000313" key="2">
    <source>
        <dbReference type="Proteomes" id="UP000580517"/>
    </source>
</evidence>
<keyword evidence="2" id="KW-1185">Reference proteome</keyword>
<evidence type="ECO:0000313" key="1">
    <source>
        <dbReference type="EMBL" id="NYT38730.1"/>
    </source>
</evidence>
<dbReference type="EMBL" id="JACCEW010000006">
    <property type="protein sequence ID" value="NYT38730.1"/>
    <property type="molecule type" value="Genomic_DNA"/>
</dbReference>
<reference evidence="1 2" key="1">
    <citation type="submission" date="2020-07" db="EMBL/GenBank/DDBJ databases">
        <title>Taxonomic revisions and descriptions of new bacterial species based on genomic comparisons in the high-G+C-content subgroup of the family Alcaligenaceae.</title>
        <authorList>
            <person name="Szabo A."/>
            <person name="Felfoldi T."/>
        </authorList>
    </citation>
    <scope>NUCLEOTIDE SEQUENCE [LARGE SCALE GENOMIC DNA]</scope>
    <source>
        <strain evidence="1 2">DSM 25264</strain>
    </source>
</reference>
<dbReference type="RefSeq" id="WP_129970595.1">
    <property type="nucleotide sequence ID" value="NZ_JACCEW010000006.1"/>
</dbReference>
<proteinExistence type="predicted"/>
<name>A0A853FJ09_9BURK</name>
<dbReference type="Proteomes" id="UP000580517">
    <property type="component" value="Unassembled WGS sequence"/>
</dbReference>
<organism evidence="1 2">
    <name type="scientific">Allopusillimonas soli</name>
    <dbReference type="NCBI Taxonomy" id="659016"/>
    <lineage>
        <taxon>Bacteria</taxon>
        <taxon>Pseudomonadati</taxon>
        <taxon>Pseudomonadota</taxon>
        <taxon>Betaproteobacteria</taxon>
        <taxon>Burkholderiales</taxon>
        <taxon>Alcaligenaceae</taxon>
        <taxon>Allopusillimonas</taxon>
    </lineage>
</organism>
<dbReference type="Gene3D" id="3.40.50.980">
    <property type="match status" value="1"/>
</dbReference>
<gene>
    <name evidence="1" type="ORF">H0A68_17765</name>
</gene>
<accession>A0A853FJ09</accession>